<dbReference type="PANTHER" id="PTHR42791">
    <property type="entry name" value="GNAT FAMILY ACETYLTRANSFERASE"/>
    <property type="match status" value="1"/>
</dbReference>
<evidence type="ECO:0000313" key="2">
    <source>
        <dbReference type="EMBL" id="KAJ7638129.1"/>
    </source>
</evidence>
<dbReference type="PROSITE" id="PS51186">
    <property type="entry name" value="GNAT"/>
    <property type="match status" value="1"/>
</dbReference>
<feature type="domain" description="N-acetyltransferase" evidence="1">
    <location>
        <begin position="79"/>
        <end position="215"/>
    </location>
</feature>
<sequence length="238" mass="26173">MAHPTPYVRDARLSDFDEMAAFSALAFAGDPEMNWFAGLTTALVDAPPAQNSHGLRNLEVFMDYINRSVHVAGGRLTVVAIPQADGGEKLVAFAAWVPPGKNIDSTMTLIRAKGYRSVWTWGLSVAWRAGVVFKPTINGLVVEITATDPEYQGKGYAGMLMRENEAHIDDSKPITLEATTTHSRDVYARLGFEVIQSLTLGKGDVNQYGLKVKDRDAASGFTVWIMIKWPKERVTVKE</sequence>
<dbReference type="GO" id="GO:0016747">
    <property type="term" value="F:acyltransferase activity, transferring groups other than amino-acyl groups"/>
    <property type="evidence" value="ECO:0007669"/>
    <property type="project" value="InterPro"/>
</dbReference>
<gene>
    <name evidence="2" type="ORF">B0H17DRAFT_1216835</name>
</gene>
<dbReference type="SUPFAM" id="SSF55729">
    <property type="entry name" value="Acyl-CoA N-acyltransferases (Nat)"/>
    <property type="match status" value="1"/>
</dbReference>
<comment type="caution">
    <text evidence="2">The sequence shown here is derived from an EMBL/GenBank/DDBJ whole genome shotgun (WGS) entry which is preliminary data.</text>
</comment>
<dbReference type="Gene3D" id="3.40.630.30">
    <property type="match status" value="1"/>
</dbReference>
<evidence type="ECO:0000313" key="3">
    <source>
        <dbReference type="Proteomes" id="UP001221757"/>
    </source>
</evidence>
<dbReference type="EMBL" id="JARKIE010000442">
    <property type="protein sequence ID" value="KAJ7638129.1"/>
    <property type="molecule type" value="Genomic_DNA"/>
</dbReference>
<dbReference type="InterPro" id="IPR016181">
    <property type="entry name" value="Acyl_CoA_acyltransferase"/>
</dbReference>
<evidence type="ECO:0000259" key="1">
    <source>
        <dbReference type="PROSITE" id="PS51186"/>
    </source>
</evidence>
<organism evidence="2 3">
    <name type="scientific">Mycena rosella</name>
    <name type="common">Pink bonnet</name>
    <name type="synonym">Agaricus rosellus</name>
    <dbReference type="NCBI Taxonomy" id="1033263"/>
    <lineage>
        <taxon>Eukaryota</taxon>
        <taxon>Fungi</taxon>
        <taxon>Dikarya</taxon>
        <taxon>Basidiomycota</taxon>
        <taxon>Agaricomycotina</taxon>
        <taxon>Agaricomycetes</taxon>
        <taxon>Agaricomycetidae</taxon>
        <taxon>Agaricales</taxon>
        <taxon>Marasmiineae</taxon>
        <taxon>Mycenaceae</taxon>
        <taxon>Mycena</taxon>
    </lineage>
</organism>
<keyword evidence="3" id="KW-1185">Reference proteome</keyword>
<dbReference type="Proteomes" id="UP001221757">
    <property type="component" value="Unassembled WGS sequence"/>
</dbReference>
<dbReference type="AlphaFoldDB" id="A0AAD7FQM7"/>
<name>A0AAD7FQM7_MYCRO</name>
<dbReference type="InterPro" id="IPR000182">
    <property type="entry name" value="GNAT_dom"/>
</dbReference>
<dbReference type="InterPro" id="IPR052523">
    <property type="entry name" value="Trichothecene_AcTrans"/>
</dbReference>
<accession>A0AAD7FQM7</accession>
<dbReference type="Pfam" id="PF13673">
    <property type="entry name" value="Acetyltransf_10"/>
    <property type="match status" value="1"/>
</dbReference>
<proteinExistence type="predicted"/>
<protein>
    <recommendedName>
        <fullName evidence="1">N-acetyltransferase domain-containing protein</fullName>
    </recommendedName>
</protein>
<reference evidence="2" key="1">
    <citation type="submission" date="2023-03" db="EMBL/GenBank/DDBJ databases">
        <title>Massive genome expansion in bonnet fungi (Mycena s.s.) driven by repeated elements and novel gene families across ecological guilds.</title>
        <authorList>
            <consortium name="Lawrence Berkeley National Laboratory"/>
            <person name="Harder C.B."/>
            <person name="Miyauchi S."/>
            <person name="Viragh M."/>
            <person name="Kuo A."/>
            <person name="Thoen E."/>
            <person name="Andreopoulos B."/>
            <person name="Lu D."/>
            <person name="Skrede I."/>
            <person name="Drula E."/>
            <person name="Henrissat B."/>
            <person name="Morin E."/>
            <person name="Kohler A."/>
            <person name="Barry K."/>
            <person name="LaButti K."/>
            <person name="Morin E."/>
            <person name="Salamov A."/>
            <person name="Lipzen A."/>
            <person name="Mereny Z."/>
            <person name="Hegedus B."/>
            <person name="Baldrian P."/>
            <person name="Stursova M."/>
            <person name="Weitz H."/>
            <person name="Taylor A."/>
            <person name="Grigoriev I.V."/>
            <person name="Nagy L.G."/>
            <person name="Martin F."/>
            <person name="Kauserud H."/>
        </authorList>
    </citation>
    <scope>NUCLEOTIDE SEQUENCE</scope>
    <source>
        <strain evidence="2">CBHHK067</strain>
    </source>
</reference>
<dbReference type="PANTHER" id="PTHR42791:SF1">
    <property type="entry name" value="N-ACETYLTRANSFERASE DOMAIN-CONTAINING PROTEIN"/>
    <property type="match status" value="1"/>
</dbReference>